<dbReference type="GO" id="GO:0005886">
    <property type="term" value="C:plasma membrane"/>
    <property type="evidence" value="ECO:0007669"/>
    <property type="project" value="UniProtKB-SubCell"/>
</dbReference>
<evidence type="ECO:0000256" key="1">
    <source>
        <dbReference type="ARBA" id="ARBA00002442"/>
    </source>
</evidence>
<keyword evidence="11 12" id="KW-0472">Membrane</keyword>
<proteinExistence type="inferred from homology"/>
<keyword evidence="10 12" id="KW-1133">Transmembrane helix</keyword>
<organism evidence="13">
    <name type="scientific">marine metagenome</name>
    <dbReference type="NCBI Taxonomy" id="408172"/>
    <lineage>
        <taxon>unclassified sequences</taxon>
        <taxon>metagenomes</taxon>
        <taxon>ecological metagenomes</taxon>
    </lineage>
</organism>
<dbReference type="GO" id="GO:0017004">
    <property type="term" value="P:cytochrome complex assembly"/>
    <property type="evidence" value="ECO:0007669"/>
    <property type="project" value="UniProtKB-KW"/>
</dbReference>
<dbReference type="PANTHER" id="PTHR30070:SF1">
    <property type="entry name" value="CYTOCHROME C BIOGENESIS B-RELATED"/>
    <property type="match status" value="1"/>
</dbReference>
<sequence>MRESLAVIWAIGRKDLLLETRNKDIIVAVSAFALLVLMVFTFAIDINQVNAKLTGPGILWASIAFAGVTGLNRAFALELEGNTLEALMLAPISRDLIYVGKMFGNFLFLTASQIIVVPIFAVLFNLAVLRWEMLVISLLTTIGFSAIGTLFAAMSMRVRAREVMLPLLFLPVVTPLIMAAVESTSHVVNDGSWPEIAQWIQLALAFDIAFIVISAFIFQQILED</sequence>
<feature type="transmembrane region" description="Helical" evidence="12">
    <location>
        <begin position="106"/>
        <end position="128"/>
    </location>
</feature>
<dbReference type="InterPro" id="IPR026031">
    <property type="entry name" value="Cyt_c_CcmB_bac"/>
</dbReference>
<evidence type="ECO:0000313" key="13">
    <source>
        <dbReference type="EMBL" id="SVB42878.1"/>
    </source>
</evidence>
<feature type="transmembrane region" description="Helical" evidence="12">
    <location>
        <begin position="163"/>
        <end position="181"/>
    </location>
</feature>
<keyword evidence="5" id="KW-0813">Transport</keyword>
<dbReference type="PRINTS" id="PR01414">
    <property type="entry name" value="CCMBBIOGNSIS"/>
</dbReference>
<keyword evidence="6" id="KW-1003">Cell membrane</keyword>
<feature type="transmembrane region" description="Helical" evidence="12">
    <location>
        <begin position="134"/>
        <end position="156"/>
    </location>
</feature>
<reference evidence="13" key="1">
    <citation type="submission" date="2018-05" db="EMBL/GenBank/DDBJ databases">
        <authorList>
            <person name="Lanie J.A."/>
            <person name="Ng W.-L."/>
            <person name="Kazmierczak K.M."/>
            <person name="Andrzejewski T.M."/>
            <person name="Davidsen T.M."/>
            <person name="Wayne K.J."/>
            <person name="Tettelin H."/>
            <person name="Glass J.I."/>
            <person name="Rusch D."/>
            <person name="Podicherti R."/>
            <person name="Tsui H.-C.T."/>
            <person name="Winkler M.E."/>
        </authorList>
    </citation>
    <scope>NUCLEOTIDE SEQUENCE</scope>
</reference>
<keyword evidence="7" id="KW-0997">Cell inner membrane</keyword>
<comment type="similarity">
    <text evidence="3">Belongs to the CcmB/CycW/HelB family.</text>
</comment>
<evidence type="ECO:0000256" key="12">
    <source>
        <dbReference type="SAM" id="Phobius"/>
    </source>
</evidence>
<evidence type="ECO:0000256" key="5">
    <source>
        <dbReference type="ARBA" id="ARBA00022448"/>
    </source>
</evidence>
<evidence type="ECO:0000256" key="8">
    <source>
        <dbReference type="ARBA" id="ARBA00022692"/>
    </source>
</evidence>
<dbReference type="EMBL" id="UINC01041510">
    <property type="protein sequence ID" value="SVB42878.1"/>
    <property type="molecule type" value="Genomic_DNA"/>
</dbReference>
<evidence type="ECO:0000256" key="2">
    <source>
        <dbReference type="ARBA" id="ARBA00004429"/>
    </source>
</evidence>
<evidence type="ECO:0000256" key="6">
    <source>
        <dbReference type="ARBA" id="ARBA00022475"/>
    </source>
</evidence>
<gene>
    <name evidence="13" type="ORF">METZ01_LOCUS195732</name>
</gene>
<evidence type="ECO:0000256" key="3">
    <source>
        <dbReference type="ARBA" id="ARBA00010544"/>
    </source>
</evidence>
<feature type="transmembrane region" description="Helical" evidence="12">
    <location>
        <begin position="196"/>
        <end position="218"/>
    </location>
</feature>
<evidence type="ECO:0000256" key="11">
    <source>
        <dbReference type="ARBA" id="ARBA00023136"/>
    </source>
</evidence>
<protein>
    <recommendedName>
        <fullName evidence="4">Heme exporter protein B</fullName>
    </recommendedName>
</protein>
<comment type="function">
    <text evidence="1">Required for the export of heme to the periplasm for the biogenesis of c-type cytochromes.</text>
</comment>
<evidence type="ECO:0000256" key="9">
    <source>
        <dbReference type="ARBA" id="ARBA00022748"/>
    </source>
</evidence>
<keyword evidence="8 12" id="KW-0812">Transmembrane</keyword>
<evidence type="ECO:0000256" key="10">
    <source>
        <dbReference type="ARBA" id="ARBA00022989"/>
    </source>
</evidence>
<feature type="transmembrane region" description="Helical" evidence="12">
    <location>
        <begin position="25"/>
        <end position="44"/>
    </location>
</feature>
<comment type="subcellular location">
    <subcellularLocation>
        <location evidence="2">Cell inner membrane</location>
        <topology evidence="2">Multi-pass membrane protein</topology>
    </subcellularLocation>
</comment>
<accession>A0A382DWU6</accession>
<evidence type="ECO:0000256" key="7">
    <source>
        <dbReference type="ARBA" id="ARBA00022519"/>
    </source>
</evidence>
<keyword evidence="9" id="KW-0201">Cytochrome c-type biogenesis</keyword>
<dbReference type="AlphaFoldDB" id="A0A382DWU6"/>
<dbReference type="GO" id="GO:0015232">
    <property type="term" value="F:heme transmembrane transporter activity"/>
    <property type="evidence" value="ECO:0007669"/>
    <property type="project" value="InterPro"/>
</dbReference>
<dbReference type="PIRSF" id="PIRSF002764">
    <property type="entry name" value="CcmB"/>
    <property type="match status" value="1"/>
</dbReference>
<name>A0A382DWU6_9ZZZZ</name>
<dbReference type="GO" id="GO:1903607">
    <property type="term" value="P:cytochrome c biosynthetic process"/>
    <property type="evidence" value="ECO:0007669"/>
    <property type="project" value="TreeGrafter"/>
</dbReference>
<evidence type="ECO:0000256" key="4">
    <source>
        <dbReference type="ARBA" id="ARBA00016452"/>
    </source>
</evidence>
<dbReference type="InterPro" id="IPR003544">
    <property type="entry name" value="Cyt_c_biogenesis_CcmB"/>
</dbReference>
<dbReference type="PANTHER" id="PTHR30070">
    <property type="entry name" value="HEME EXPORTER PROTEIN B"/>
    <property type="match status" value="1"/>
</dbReference>
<dbReference type="Pfam" id="PF03379">
    <property type="entry name" value="CcmB"/>
    <property type="match status" value="1"/>
</dbReference>